<dbReference type="EMBL" id="MU003555">
    <property type="protein sequence ID" value="KAF2463019.1"/>
    <property type="molecule type" value="Genomic_DNA"/>
</dbReference>
<protein>
    <submittedName>
        <fullName evidence="1">Uncharacterized protein</fullName>
    </submittedName>
</protein>
<name>A0ACB6Q7Q1_9PLEO</name>
<evidence type="ECO:0000313" key="1">
    <source>
        <dbReference type="EMBL" id="KAF2463019.1"/>
    </source>
</evidence>
<comment type="caution">
    <text evidence="1">The sequence shown here is derived from an EMBL/GenBank/DDBJ whole genome shotgun (WGS) entry which is preliminary data.</text>
</comment>
<keyword evidence="2" id="KW-1185">Reference proteome</keyword>
<accession>A0ACB6Q7Q1</accession>
<proteinExistence type="predicted"/>
<dbReference type="Proteomes" id="UP000799755">
    <property type="component" value="Unassembled WGS sequence"/>
</dbReference>
<organism evidence="1 2">
    <name type="scientific">Lindgomyces ingoldianus</name>
    <dbReference type="NCBI Taxonomy" id="673940"/>
    <lineage>
        <taxon>Eukaryota</taxon>
        <taxon>Fungi</taxon>
        <taxon>Dikarya</taxon>
        <taxon>Ascomycota</taxon>
        <taxon>Pezizomycotina</taxon>
        <taxon>Dothideomycetes</taxon>
        <taxon>Pleosporomycetidae</taxon>
        <taxon>Pleosporales</taxon>
        <taxon>Lindgomycetaceae</taxon>
        <taxon>Lindgomyces</taxon>
    </lineage>
</organism>
<sequence>MSQQGNGSRFKSGAETHRKKVGAKPRDKSLHGPRYVIKPIRVSDTNNDISFNNPLISLTSPKGRKGKALEPSVDTKTFFSNRDLGNILSFTHHDLLDHIVRYVIQQLDLVEVGKYILVKSCVDHGVQQARSSMEVDLPDIFQLEIAEQSGDKRERVDERSALRGSSNRANEPSLAARHLLLHFLPILVILISLQVVQNGYVVAGSRASASGFTTSKSTLKISDSDVAAPLSLDRKLMGPVTFGKPAAPSGRAPCAKSYDHATIPVALPPAYLRCRILVRRTLKSAVCTDNVRRRLLAGLGDHVRVGNMIDTPRRIRATIVKKGLTEELTELTLVFSRPQLAGLEADVIGAIMAQIGVSLYEFPGLKVVDHAALGNTVMSTPRELEDSAETGAETGELVLPELPKEPIHRDDHLVSNFRRYSKANPRVISLEQKSSSATPEHKCEASLTMAERRHIRIAKREGRRTEYIVGNTHSKLYSVIVAKELKVVKASMRADGLPTSHFLYRRRGDIFLSYYQSTRPPKVYGSFTFTLMLARHDPLCKCNVALVAGIGLSFLLKTTKMLVELVNGFSNAWRRRVHTRQEIADQKLPYCIPDNPHNKVREHHHRIWDFPERATLGSFNALIILNGGGIAQSIISCTHLPPFSTTTTMIKPYPNISTDKHFYFRNIIIMASGLLLSLLSFCHLLRIAPYSHIADLDYALIFLIHY</sequence>
<reference evidence="1" key="1">
    <citation type="journal article" date="2020" name="Stud. Mycol.">
        <title>101 Dothideomycetes genomes: a test case for predicting lifestyles and emergence of pathogens.</title>
        <authorList>
            <person name="Haridas S."/>
            <person name="Albert R."/>
            <person name="Binder M."/>
            <person name="Bloem J."/>
            <person name="Labutti K."/>
            <person name="Salamov A."/>
            <person name="Andreopoulos B."/>
            <person name="Baker S."/>
            <person name="Barry K."/>
            <person name="Bills G."/>
            <person name="Bluhm B."/>
            <person name="Cannon C."/>
            <person name="Castanera R."/>
            <person name="Culley D."/>
            <person name="Daum C."/>
            <person name="Ezra D."/>
            <person name="Gonzalez J."/>
            <person name="Henrissat B."/>
            <person name="Kuo A."/>
            <person name="Liang C."/>
            <person name="Lipzen A."/>
            <person name="Lutzoni F."/>
            <person name="Magnuson J."/>
            <person name="Mondo S."/>
            <person name="Nolan M."/>
            <person name="Ohm R."/>
            <person name="Pangilinan J."/>
            <person name="Park H.-J."/>
            <person name="Ramirez L."/>
            <person name="Alfaro M."/>
            <person name="Sun H."/>
            <person name="Tritt A."/>
            <person name="Yoshinaga Y."/>
            <person name="Zwiers L.-H."/>
            <person name="Turgeon B."/>
            <person name="Goodwin S."/>
            <person name="Spatafora J."/>
            <person name="Crous P."/>
            <person name="Grigoriev I."/>
        </authorList>
    </citation>
    <scope>NUCLEOTIDE SEQUENCE</scope>
    <source>
        <strain evidence="1">ATCC 200398</strain>
    </source>
</reference>
<evidence type="ECO:0000313" key="2">
    <source>
        <dbReference type="Proteomes" id="UP000799755"/>
    </source>
</evidence>
<gene>
    <name evidence="1" type="ORF">BDR25DRAFT_363216</name>
</gene>